<dbReference type="EMBL" id="AP019791">
    <property type="protein sequence ID" value="BBL80022.1"/>
    <property type="molecule type" value="Genomic_DNA"/>
</dbReference>
<feature type="transmembrane region" description="Helical" evidence="1">
    <location>
        <begin position="136"/>
        <end position="155"/>
    </location>
</feature>
<sequence>MLVAAMLAMALVAAAPALAQANAVGGDVQIQDQTCAQVIQVIGGQAQYGDAGAFSGDLGSAAAADIAQQLGISVDAVQNCLQAGEDVSVEQGEEAVVVESWNDNHGDDNGSSHGATASATASAAAATGGVLPETGGASLLALGAGALLVAGGLLARRILR</sequence>
<evidence type="ECO:0000256" key="2">
    <source>
        <dbReference type="SAM" id="SignalP"/>
    </source>
</evidence>
<gene>
    <name evidence="3" type="ORF">RxyAA322_18760</name>
</gene>
<accession>A0A510HJ41</accession>
<name>A0A510HJ41_9ACTN</name>
<feature type="signal peptide" evidence="2">
    <location>
        <begin position="1"/>
        <end position="19"/>
    </location>
</feature>
<keyword evidence="1" id="KW-0472">Membrane</keyword>
<protein>
    <recommendedName>
        <fullName evidence="5">Gram-positive cocci surface proteins LPxTG domain-containing protein</fullName>
    </recommendedName>
</protein>
<evidence type="ECO:0008006" key="5">
    <source>
        <dbReference type="Google" id="ProtNLM"/>
    </source>
</evidence>
<keyword evidence="1" id="KW-0812">Transmembrane</keyword>
<feature type="chain" id="PRO_5021781246" description="Gram-positive cocci surface proteins LPxTG domain-containing protein" evidence="2">
    <location>
        <begin position="20"/>
        <end position="160"/>
    </location>
</feature>
<dbReference type="RefSeq" id="WP_244299936.1">
    <property type="nucleotide sequence ID" value="NZ_AP019791.1"/>
</dbReference>
<proteinExistence type="predicted"/>
<keyword evidence="4" id="KW-1185">Reference proteome</keyword>
<dbReference type="Proteomes" id="UP000318065">
    <property type="component" value="Chromosome"/>
</dbReference>
<keyword evidence="2" id="KW-0732">Signal</keyword>
<keyword evidence="1" id="KW-1133">Transmembrane helix</keyword>
<evidence type="ECO:0000256" key="1">
    <source>
        <dbReference type="SAM" id="Phobius"/>
    </source>
</evidence>
<evidence type="ECO:0000313" key="3">
    <source>
        <dbReference type="EMBL" id="BBL80022.1"/>
    </source>
</evidence>
<evidence type="ECO:0000313" key="4">
    <source>
        <dbReference type="Proteomes" id="UP000318065"/>
    </source>
</evidence>
<reference evidence="3" key="1">
    <citation type="journal article" date="2019" name="Microbiol. Resour. Announc.">
        <title>Complete Genome Sequence of Rubrobacter xylanophilus Strain AA3-22, Isolated from Arima Onsen in Japan.</title>
        <authorList>
            <person name="Tomariguchi N."/>
            <person name="Miyazaki K."/>
        </authorList>
    </citation>
    <scope>NUCLEOTIDE SEQUENCE [LARGE SCALE GENOMIC DNA]</scope>
    <source>
        <strain evidence="3">AA3-22</strain>
    </source>
</reference>
<organism evidence="3 4">
    <name type="scientific">Rubrobacter xylanophilus</name>
    <dbReference type="NCBI Taxonomy" id="49319"/>
    <lineage>
        <taxon>Bacteria</taxon>
        <taxon>Bacillati</taxon>
        <taxon>Actinomycetota</taxon>
        <taxon>Rubrobacteria</taxon>
        <taxon>Rubrobacterales</taxon>
        <taxon>Rubrobacteraceae</taxon>
        <taxon>Rubrobacter</taxon>
    </lineage>
</organism>
<dbReference type="AlphaFoldDB" id="A0A510HJ41"/>